<dbReference type="OrthoDB" id="4928236at2759"/>
<reference evidence="2" key="1">
    <citation type="submission" date="2021-09" db="EMBL/GenBank/DDBJ databases">
        <title>A high-quality genome of the endoparasitic fungus Hirsutella rhossiliensis with a comparison of Hirsutella genomes reveals transposable elements contributing to genome size variation.</title>
        <authorList>
            <person name="Lin R."/>
            <person name="Jiao Y."/>
            <person name="Sun X."/>
            <person name="Ling J."/>
            <person name="Xie B."/>
            <person name="Cheng X."/>
        </authorList>
    </citation>
    <scope>NUCLEOTIDE SEQUENCE</scope>
    <source>
        <strain evidence="2">HR02</strain>
    </source>
</reference>
<keyword evidence="3" id="KW-1185">Reference proteome</keyword>
<organism evidence="2 3">
    <name type="scientific">Hirsutella rhossiliensis</name>
    <dbReference type="NCBI Taxonomy" id="111463"/>
    <lineage>
        <taxon>Eukaryota</taxon>
        <taxon>Fungi</taxon>
        <taxon>Dikarya</taxon>
        <taxon>Ascomycota</taxon>
        <taxon>Pezizomycotina</taxon>
        <taxon>Sordariomycetes</taxon>
        <taxon>Hypocreomycetidae</taxon>
        <taxon>Hypocreales</taxon>
        <taxon>Ophiocordycipitaceae</taxon>
        <taxon>Hirsutella</taxon>
    </lineage>
</organism>
<dbReference type="EMBL" id="JAIZPD010000009">
    <property type="protein sequence ID" value="KAH0961079.1"/>
    <property type="molecule type" value="Genomic_DNA"/>
</dbReference>
<protein>
    <submittedName>
        <fullName evidence="2">Heterokaryon incompatibility protein (HET) domain-containing protein</fullName>
    </submittedName>
</protein>
<dbReference type="PANTHER" id="PTHR24148">
    <property type="entry name" value="ANKYRIN REPEAT DOMAIN-CONTAINING PROTEIN 39 HOMOLOG-RELATED"/>
    <property type="match status" value="1"/>
</dbReference>
<dbReference type="Pfam" id="PF26639">
    <property type="entry name" value="Het-6_barrel"/>
    <property type="match status" value="1"/>
</dbReference>
<gene>
    <name evidence="2" type="ORF">HRG_08232</name>
</gene>
<proteinExistence type="predicted"/>
<evidence type="ECO:0000259" key="1">
    <source>
        <dbReference type="Pfam" id="PF06985"/>
    </source>
</evidence>
<dbReference type="InterPro" id="IPR052895">
    <property type="entry name" value="HetReg/Transcr_Mod"/>
</dbReference>
<dbReference type="Proteomes" id="UP000824596">
    <property type="component" value="Unassembled WGS sequence"/>
</dbReference>
<comment type="caution">
    <text evidence="2">The sequence shown here is derived from an EMBL/GenBank/DDBJ whole genome shotgun (WGS) entry which is preliminary data.</text>
</comment>
<dbReference type="InterPro" id="IPR010730">
    <property type="entry name" value="HET"/>
</dbReference>
<dbReference type="Pfam" id="PF06985">
    <property type="entry name" value="HET"/>
    <property type="match status" value="1"/>
</dbReference>
<name>A0A9P8MVA8_9HYPO</name>
<dbReference type="RefSeq" id="XP_044718592.1">
    <property type="nucleotide sequence ID" value="XM_044866703.1"/>
</dbReference>
<sequence length="497" mass="55957">MAHAPLYAKLDFEALSYTWVGRNLLSALRALRYTDRPRYLWIDALCINQDDDKEKSREVQRMRHIYEQAANVVLWLGEAADGSDDAMDLAASQTLGNVLQGTDQHWSALTSLVRRAWWKRIWCLQELVSSRWSPIVMCGTKTVSWLKMSDTHAAIRGQYTSGVKLRIFYLLYITVAWEATDARDKIFGLVGLCDPEDRAALVPDYSLSARQVYEMTARHLMKESLNCLCLNAGSTRTEIFDGPLPSWIPDWSSAQSPPLWKPGCYQASCTASNVRQRPAMIESEDANAVRIAGGFLDYISDISNVVFADDAWSKELPTGLYHTIRSIESFMRNAMRANHPEQNPERYIDPEQSDMVWRTLISDTEAWDDAKGSFTSISAGSCLDGAHADEATPGNPEQLDEVVIRHIPRYISLLSHALHKRRLFITKRGFFGLSSQHIAPGDIVAILVGGDMPFVLRESQKSPKSPEPLRIISEAYVYGAMNGKLFRVLPKMIFTIG</sequence>
<accession>A0A9P8MVA8</accession>
<evidence type="ECO:0000313" key="2">
    <source>
        <dbReference type="EMBL" id="KAH0961079.1"/>
    </source>
</evidence>
<dbReference type="GeneID" id="68357361"/>
<evidence type="ECO:0000313" key="3">
    <source>
        <dbReference type="Proteomes" id="UP000824596"/>
    </source>
</evidence>
<feature type="domain" description="Heterokaryon incompatibility" evidence="1">
    <location>
        <begin position="20"/>
        <end position="126"/>
    </location>
</feature>
<dbReference type="PANTHER" id="PTHR24148:SF73">
    <property type="entry name" value="HET DOMAIN PROTEIN (AFU_ORTHOLOGUE AFUA_8G01020)"/>
    <property type="match status" value="1"/>
</dbReference>
<dbReference type="AlphaFoldDB" id="A0A9P8MVA8"/>